<reference evidence="3" key="1">
    <citation type="submission" date="2016-10" db="EMBL/GenBank/DDBJ databases">
        <authorList>
            <person name="Varghese N."/>
            <person name="Submissions S."/>
        </authorList>
    </citation>
    <scope>NUCLEOTIDE SEQUENCE [LARGE SCALE GENOMIC DNA]</scope>
    <source>
        <strain evidence="3">CGMCC 4.3147</strain>
    </source>
</reference>
<dbReference type="OrthoDB" id="4373846at2"/>
<dbReference type="InterPro" id="IPR002347">
    <property type="entry name" value="SDR_fam"/>
</dbReference>
<dbReference type="RefSeq" id="WP_091042838.1">
    <property type="nucleotide sequence ID" value="NZ_FNGF01000001.1"/>
</dbReference>
<evidence type="ECO:0000313" key="2">
    <source>
        <dbReference type="EMBL" id="SDK59634.1"/>
    </source>
</evidence>
<gene>
    <name evidence="2" type="ORF">SAMN05216298_0712</name>
</gene>
<accession>A0A1G9D7D1</accession>
<dbReference type="PRINTS" id="PR00081">
    <property type="entry name" value="GDHRDH"/>
</dbReference>
<dbReference type="SUPFAM" id="SSF51735">
    <property type="entry name" value="NAD(P)-binding Rossmann-fold domains"/>
    <property type="match status" value="1"/>
</dbReference>
<comment type="similarity">
    <text evidence="1">Belongs to the short-chain dehydrogenases/reductases (SDR) family.</text>
</comment>
<dbReference type="Pfam" id="PF00106">
    <property type="entry name" value="adh_short"/>
    <property type="match status" value="1"/>
</dbReference>
<dbReference type="NCBIfam" id="NF005868">
    <property type="entry name" value="PRK07806.1"/>
    <property type="match status" value="1"/>
</dbReference>
<dbReference type="InterPro" id="IPR036291">
    <property type="entry name" value="NAD(P)-bd_dom_sf"/>
</dbReference>
<evidence type="ECO:0000313" key="3">
    <source>
        <dbReference type="Proteomes" id="UP000198662"/>
    </source>
</evidence>
<proteinExistence type="inferred from homology"/>
<dbReference type="PANTHER" id="PTHR42879:SF2">
    <property type="entry name" value="3-OXOACYL-[ACYL-CARRIER-PROTEIN] REDUCTASE FABG"/>
    <property type="match status" value="1"/>
</dbReference>
<dbReference type="EMBL" id="FNGF01000001">
    <property type="protein sequence ID" value="SDK59634.1"/>
    <property type="molecule type" value="Genomic_DNA"/>
</dbReference>
<dbReference type="PANTHER" id="PTHR42879">
    <property type="entry name" value="3-OXOACYL-(ACYL-CARRIER-PROTEIN) REDUCTASE"/>
    <property type="match status" value="1"/>
</dbReference>
<dbReference type="InterPro" id="IPR050259">
    <property type="entry name" value="SDR"/>
</dbReference>
<dbReference type="Gene3D" id="3.40.50.720">
    <property type="entry name" value="NAD(P)-binding Rossmann-like Domain"/>
    <property type="match status" value="1"/>
</dbReference>
<name>A0A1G9D7D1_9ACTN</name>
<dbReference type="Proteomes" id="UP000198662">
    <property type="component" value="Unassembled WGS sequence"/>
</dbReference>
<dbReference type="AlphaFoldDB" id="A0A1G9D7D1"/>
<evidence type="ECO:0000256" key="1">
    <source>
        <dbReference type="ARBA" id="ARBA00006484"/>
    </source>
</evidence>
<organism evidence="2 3">
    <name type="scientific">Glycomyces sambucus</name>
    <dbReference type="NCBI Taxonomy" id="380244"/>
    <lineage>
        <taxon>Bacteria</taxon>
        <taxon>Bacillati</taxon>
        <taxon>Actinomycetota</taxon>
        <taxon>Actinomycetes</taxon>
        <taxon>Glycomycetales</taxon>
        <taxon>Glycomycetaceae</taxon>
        <taxon>Glycomyces</taxon>
    </lineage>
</organism>
<sequence>MGPGNALADATVLVTGASRGIGAATARLLAAEGAHVLVNYRDKAKRADAVVAAIAAKGGTAATVQADITSDADLDRMFGAIASLRVLVLNASGGLERDVDPGYALRLNRDAQVALASKALPLMANGGRIVYVTSHQAHFSATVDTAADELEAYAPVARSKRAGEDALRAMLPEFTARGVDFVTVSGDMIEGTITATLLERAQPGTIAQRREATGGLLTVDQFAAHVADAATADLPTGEVVLAGGPGAWAQV</sequence>
<protein>
    <submittedName>
        <fullName evidence="2">Short chain dehydrogenase</fullName>
    </submittedName>
</protein>
<dbReference type="STRING" id="380244.SAMN05216298_0712"/>
<keyword evidence="3" id="KW-1185">Reference proteome</keyword>